<evidence type="ECO:0000259" key="2">
    <source>
        <dbReference type="PROSITE" id="PS51154"/>
    </source>
</evidence>
<dbReference type="Gene3D" id="3.40.220.10">
    <property type="entry name" value="Leucine Aminopeptidase, subunit E, domain 1"/>
    <property type="match status" value="2"/>
</dbReference>
<gene>
    <name evidence="3" type="ORF">BDFB_002649</name>
</gene>
<dbReference type="AlphaFoldDB" id="A0A482VPB4"/>
<feature type="compositionally biased region" description="Low complexity" evidence="1">
    <location>
        <begin position="359"/>
        <end position="370"/>
    </location>
</feature>
<dbReference type="CDD" id="cd02901">
    <property type="entry name" value="Macro_Poa1p-like"/>
    <property type="match status" value="1"/>
</dbReference>
<dbReference type="PROSITE" id="PS51154">
    <property type="entry name" value="MACRO"/>
    <property type="match status" value="1"/>
</dbReference>
<reference evidence="3 4" key="1">
    <citation type="submission" date="2017-03" db="EMBL/GenBank/DDBJ databases">
        <title>Genome of the blue death feigning beetle - Asbolus verrucosus.</title>
        <authorList>
            <person name="Rider S.D."/>
        </authorList>
    </citation>
    <scope>NUCLEOTIDE SEQUENCE [LARGE SCALE GENOMIC DNA]</scope>
    <source>
        <strain evidence="3">Butters</strain>
        <tissue evidence="3">Head and leg muscle</tissue>
    </source>
</reference>
<sequence>DPRGYKRRPRDDFENPEFFKYEKEFRQNKEIEYVKTIEIEHDLFLMPKEYSLAHCVAEDMNMGSGIAVQFRRDFKKVDQLLNQRQKTGGLAVLQDYDRYIYYLVTKRYSSGKPTYATLFASLQKLKQHIIENRVAKLAMPRIGCGLDRLEWENVKYMIEFVFRDVDVEIRICNLQPIEGSPQIRHKNCRVTNVDYPIQRIEEGTIIVYLSSEDGEISEEMNLLNEKFNFLNEFRYSRKSKGRVVYFNRNENYLLCGCIVKRIETDPIDFESFQTCIYDIQKTNKKYSFYYIGFQAIRDEDTIVNYKIMNILRNAMRDVEVYICWPGDLQHMIVKDRFSDYNPKTSAEKYTPDRKDTTDNWRNNSSSTQNRNRVETEQETRLYQQKIGMMTVKSNINNYLGELLQQKQKEGGLAVLEDGSDYLYCLVIKQSPSSAPTSSMVFSSIQKMRDHAMSSRVKKIVIPQMVKCSKDTFNWSEVKCMLEYLFQKRNIDIFVAPFQQVKQKNKLTHVKSALHQMKPSSIIIYLASEDGYVSEEILSLDKRFKLVAIFKNSKKYLGDVIQYKPDENYVLYGCVVKKVQTDSVDFVALQQCILKINESNNKAEKFSNVGIQAVNDNDEAINLKIITV</sequence>
<dbReference type="PANTHER" id="PTHR12521:SF0">
    <property type="entry name" value="ADP-RIBOSE GLYCOHYDROLASE OARD1"/>
    <property type="match status" value="1"/>
</dbReference>
<feature type="region of interest" description="Disordered" evidence="1">
    <location>
        <begin position="343"/>
        <end position="377"/>
    </location>
</feature>
<dbReference type="SUPFAM" id="SSF52949">
    <property type="entry name" value="Macro domain-like"/>
    <property type="match status" value="2"/>
</dbReference>
<dbReference type="GO" id="GO:0140291">
    <property type="term" value="P:peptidyl-glutamate ADP-deribosylation"/>
    <property type="evidence" value="ECO:0007669"/>
    <property type="project" value="TreeGrafter"/>
</dbReference>
<dbReference type="EMBL" id="QDEB01079071">
    <property type="protein sequence ID" value="RZC34553.1"/>
    <property type="molecule type" value="Genomic_DNA"/>
</dbReference>
<evidence type="ECO:0000256" key="1">
    <source>
        <dbReference type="SAM" id="MobiDB-lite"/>
    </source>
</evidence>
<dbReference type="InterPro" id="IPR050892">
    <property type="entry name" value="ADP-ribose_metab_enzymes"/>
</dbReference>
<name>A0A482VPB4_ASBVE</name>
<proteinExistence type="predicted"/>
<feature type="non-terminal residue" evidence="3">
    <location>
        <position position="1"/>
    </location>
</feature>
<comment type="caution">
    <text evidence="3">The sequence shown here is derived from an EMBL/GenBank/DDBJ whole genome shotgun (WGS) entry which is preliminary data.</text>
</comment>
<feature type="domain" description="Macro" evidence="2">
    <location>
        <begin position="23"/>
        <end position="178"/>
    </location>
</feature>
<organism evidence="3 4">
    <name type="scientific">Asbolus verrucosus</name>
    <name type="common">Desert ironclad beetle</name>
    <dbReference type="NCBI Taxonomy" id="1661398"/>
    <lineage>
        <taxon>Eukaryota</taxon>
        <taxon>Metazoa</taxon>
        <taxon>Ecdysozoa</taxon>
        <taxon>Arthropoda</taxon>
        <taxon>Hexapoda</taxon>
        <taxon>Insecta</taxon>
        <taxon>Pterygota</taxon>
        <taxon>Neoptera</taxon>
        <taxon>Endopterygota</taxon>
        <taxon>Coleoptera</taxon>
        <taxon>Polyphaga</taxon>
        <taxon>Cucujiformia</taxon>
        <taxon>Tenebrionidae</taxon>
        <taxon>Pimeliinae</taxon>
        <taxon>Asbolus</taxon>
    </lineage>
</organism>
<dbReference type="OrthoDB" id="2155246at2759"/>
<accession>A0A482VPB4</accession>
<evidence type="ECO:0000313" key="4">
    <source>
        <dbReference type="Proteomes" id="UP000292052"/>
    </source>
</evidence>
<dbReference type="PANTHER" id="PTHR12521">
    <property type="entry name" value="PROTEIN C6ORF130"/>
    <property type="match status" value="1"/>
</dbReference>
<feature type="compositionally biased region" description="Basic and acidic residues" evidence="1">
    <location>
        <begin position="345"/>
        <end position="358"/>
    </location>
</feature>
<keyword evidence="4" id="KW-1185">Reference proteome</keyword>
<dbReference type="InterPro" id="IPR002589">
    <property type="entry name" value="Macro_dom"/>
</dbReference>
<dbReference type="Proteomes" id="UP000292052">
    <property type="component" value="Unassembled WGS sequence"/>
</dbReference>
<protein>
    <recommendedName>
        <fullName evidence="2">Macro domain-containing protein</fullName>
    </recommendedName>
</protein>
<dbReference type="InterPro" id="IPR043472">
    <property type="entry name" value="Macro_dom-like"/>
</dbReference>
<evidence type="ECO:0000313" key="3">
    <source>
        <dbReference type="EMBL" id="RZC34553.1"/>
    </source>
</evidence>